<dbReference type="Proteomes" id="UP000559885">
    <property type="component" value="Unassembled WGS sequence"/>
</dbReference>
<sequence length="237" mass="26846">MENEPFKLQTEPQPKAWLGIIFLVLYFVLEFIGEILAMIPPIIQGLNADKSLDSIINGLQMNWYMNLTQAFALIILLFLLQISNMKLFSFRAFSKKTWLSFIVISLGTLVISNLLEILITYLNPSFNTANQAGIEDMVSSASPLVVFVAVVILAPIAEEVVFRGLIMKIIFRKYPKIGFAVSALLFTFAHIPTDILSFLLYFVMAVGLCLVYYKTKRIEASILLHFINNLIGYFFII</sequence>
<name>A0A841ZP71_9LIST</name>
<reference evidence="3 4" key="1">
    <citation type="submission" date="2020-03" db="EMBL/GenBank/DDBJ databases">
        <title>Soil Listeria distribution.</title>
        <authorList>
            <person name="Liao J."/>
            <person name="Wiedmann M."/>
        </authorList>
    </citation>
    <scope>NUCLEOTIDE SEQUENCE [LARGE SCALE GENOMIC DNA]</scope>
    <source>
        <strain evidence="3 4">FSL L7-1507</strain>
    </source>
</reference>
<evidence type="ECO:0000256" key="1">
    <source>
        <dbReference type="SAM" id="Phobius"/>
    </source>
</evidence>
<proteinExistence type="predicted"/>
<evidence type="ECO:0000313" key="4">
    <source>
        <dbReference type="Proteomes" id="UP000559885"/>
    </source>
</evidence>
<feature type="transmembrane region" description="Helical" evidence="1">
    <location>
        <begin position="16"/>
        <end position="43"/>
    </location>
</feature>
<dbReference type="AlphaFoldDB" id="A0A841ZP71"/>
<comment type="caution">
    <text evidence="3">The sequence shown here is derived from an EMBL/GenBank/DDBJ whole genome shotgun (WGS) entry which is preliminary data.</text>
</comment>
<dbReference type="PANTHER" id="PTHR36435:SF1">
    <property type="entry name" value="CAAX AMINO TERMINAL PROTEASE FAMILY PROTEIN"/>
    <property type="match status" value="1"/>
</dbReference>
<gene>
    <name evidence="3" type="ORF">HB912_09865</name>
</gene>
<feature type="transmembrane region" description="Helical" evidence="1">
    <location>
        <begin position="63"/>
        <end position="80"/>
    </location>
</feature>
<dbReference type="GO" id="GO:0080120">
    <property type="term" value="P:CAAX-box protein maturation"/>
    <property type="evidence" value="ECO:0007669"/>
    <property type="project" value="UniProtKB-ARBA"/>
</dbReference>
<accession>A0A841ZP71</accession>
<dbReference type="InterPro" id="IPR003675">
    <property type="entry name" value="Rce1/LyrA-like_dom"/>
</dbReference>
<dbReference type="PANTHER" id="PTHR36435">
    <property type="entry name" value="SLR1288 PROTEIN"/>
    <property type="match status" value="1"/>
</dbReference>
<dbReference type="GO" id="GO:0004175">
    <property type="term" value="F:endopeptidase activity"/>
    <property type="evidence" value="ECO:0007669"/>
    <property type="project" value="UniProtKB-ARBA"/>
</dbReference>
<dbReference type="EMBL" id="JAARRM010000004">
    <property type="protein sequence ID" value="MBC1521953.1"/>
    <property type="molecule type" value="Genomic_DNA"/>
</dbReference>
<dbReference type="InterPro" id="IPR052710">
    <property type="entry name" value="CAAX_protease"/>
</dbReference>
<keyword evidence="1" id="KW-1133">Transmembrane helix</keyword>
<protein>
    <submittedName>
        <fullName evidence="3">CPBP family intramembrane metalloprotease</fullName>
    </submittedName>
</protein>
<dbReference type="GO" id="GO:0008237">
    <property type="term" value="F:metallopeptidase activity"/>
    <property type="evidence" value="ECO:0007669"/>
    <property type="project" value="UniProtKB-KW"/>
</dbReference>
<keyword evidence="3" id="KW-0482">Metalloprotease</keyword>
<evidence type="ECO:0000313" key="3">
    <source>
        <dbReference type="EMBL" id="MBC1521953.1"/>
    </source>
</evidence>
<keyword evidence="3" id="KW-0645">Protease</keyword>
<feature type="transmembrane region" description="Helical" evidence="1">
    <location>
        <begin position="195"/>
        <end position="213"/>
    </location>
</feature>
<organism evidence="3 4">
    <name type="scientific">Listeria aquatica</name>
    <dbReference type="NCBI Taxonomy" id="1494960"/>
    <lineage>
        <taxon>Bacteria</taxon>
        <taxon>Bacillati</taxon>
        <taxon>Bacillota</taxon>
        <taxon>Bacilli</taxon>
        <taxon>Bacillales</taxon>
        <taxon>Listeriaceae</taxon>
        <taxon>Listeria</taxon>
    </lineage>
</organism>
<feature type="transmembrane region" description="Helical" evidence="1">
    <location>
        <begin position="101"/>
        <end position="122"/>
    </location>
</feature>
<evidence type="ECO:0000259" key="2">
    <source>
        <dbReference type="Pfam" id="PF02517"/>
    </source>
</evidence>
<dbReference type="GO" id="GO:0006508">
    <property type="term" value="P:proteolysis"/>
    <property type="evidence" value="ECO:0007669"/>
    <property type="project" value="UniProtKB-KW"/>
</dbReference>
<keyword evidence="1" id="KW-0472">Membrane</keyword>
<keyword evidence="3" id="KW-0378">Hydrolase</keyword>
<dbReference type="Pfam" id="PF02517">
    <property type="entry name" value="Rce1-like"/>
    <property type="match status" value="1"/>
</dbReference>
<feature type="domain" description="CAAX prenyl protease 2/Lysostaphin resistance protein A-like" evidence="2">
    <location>
        <begin position="142"/>
        <end position="231"/>
    </location>
</feature>
<dbReference type="RefSeq" id="WP_185374216.1">
    <property type="nucleotide sequence ID" value="NZ_JAARRM010000004.1"/>
</dbReference>
<feature type="transmembrane region" description="Helical" evidence="1">
    <location>
        <begin position="142"/>
        <end position="162"/>
    </location>
</feature>
<keyword evidence="1" id="KW-0812">Transmembrane</keyword>
<feature type="transmembrane region" description="Helical" evidence="1">
    <location>
        <begin position="174"/>
        <end position="189"/>
    </location>
</feature>